<dbReference type="EMBL" id="VUNN01000033">
    <property type="protein sequence ID" value="MSU07265.1"/>
    <property type="molecule type" value="Genomic_DNA"/>
</dbReference>
<protein>
    <submittedName>
        <fullName evidence="1">Uncharacterized protein</fullName>
    </submittedName>
</protein>
<evidence type="ECO:0000313" key="2">
    <source>
        <dbReference type="Proteomes" id="UP000460549"/>
    </source>
</evidence>
<organism evidence="1 2">
    <name type="scientific">Bullifex porci</name>
    <dbReference type="NCBI Taxonomy" id="2606638"/>
    <lineage>
        <taxon>Bacteria</taxon>
        <taxon>Pseudomonadati</taxon>
        <taxon>Spirochaetota</taxon>
        <taxon>Spirochaetia</taxon>
        <taxon>Spirochaetales</taxon>
        <taxon>Spirochaetaceae</taxon>
        <taxon>Bullifex</taxon>
    </lineage>
</organism>
<accession>A0A7X2TSJ8</accession>
<keyword evidence="2" id="KW-1185">Reference proteome</keyword>
<name>A0A7X2TSJ8_9SPIO</name>
<dbReference type="AlphaFoldDB" id="A0A7X2TSJ8"/>
<proteinExistence type="predicted"/>
<gene>
    <name evidence="1" type="ORF">FYJ80_10900</name>
</gene>
<dbReference type="Proteomes" id="UP000460549">
    <property type="component" value="Unassembled WGS sequence"/>
</dbReference>
<reference evidence="1 2" key="1">
    <citation type="submission" date="2019-08" db="EMBL/GenBank/DDBJ databases">
        <title>In-depth cultivation of the pig gut microbiome towards novel bacterial diversity and tailored functional studies.</title>
        <authorList>
            <person name="Wylensek D."/>
            <person name="Hitch T.C.A."/>
            <person name="Clavel T."/>
        </authorList>
    </citation>
    <scope>NUCLEOTIDE SEQUENCE [LARGE SCALE GENOMIC DNA]</scope>
    <source>
        <strain evidence="1 2">NM-380-WT-3C1</strain>
    </source>
</reference>
<evidence type="ECO:0000313" key="1">
    <source>
        <dbReference type="EMBL" id="MSU07265.1"/>
    </source>
</evidence>
<comment type="caution">
    <text evidence="1">The sequence shown here is derived from an EMBL/GenBank/DDBJ whole genome shotgun (WGS) entry which is preliminary data.</text>
</comment>
<sequence>MVFDILSELESYENSFPEIRNVIDIMDRSLPYEKGEGTYSCPENDRVTYSVNEILTSDKGISFNVEANHSALIITLEGEQVVSSNDVDKVFILSEGRFLLVNEGVWRMAMTPNLPAQIKYCVFNW</sequence>
<dbReference type="RefSeq" id="WP_154426871.1">
    <property type="nucleotide sequence ID" value="NZ_VUNN01000033.1"/>
</dbReference>